<dbReference type="InterPro" id="IPR036412">
    <property type="entry name" value="HAD-like_sf"/>
</dbReference>
<evidence type="ECO:0000256" key="1">
    <source>
        <dbReference type="ARBA" id="ARBA00022723"/>
    </source>
</evidence>
<sequence length="580" mass="66515">MSLIDLALKIEEFSVISFDFFDTLFIRKLEEPESVFDLVGEKFKIDQFRALRKRAQQLAFVEMHNKNKKEISLDDIYNNFHELDEDKKHAVKAYELQLELDVICPNQEMIPVFLKAIELGKKVVITSDMYLTSHYFKESLSKYNLPQVPLFISADCDATKRDFGDIFDIVKNEMKVVAEQILHIGDNQLADVDKAQSKGLSAYHYQADSITQRKNVPISESIVNGLTDSRINSFSNGSGEQFAYQYGGPTLIGFSQWLKKITINDKIDALLYLARDGYMIKKYSDRSCKDDVSGPVEVYFKGSRTSFILSSINDTNFNEYIPYFLSGAYELSAHELLERIGVVPPAQHLLHALGFAENKAIKEISYDNIYNLLNSMKKDILKVCRANRRGLHQLLIDLNLPDNANIGLVDVGWKGTTQEAFENAIKPFFNYKVFGYYFCLISNTSSTKKSMLDSTTVGEETINKVYENRVAFELLFSAPHETIIGHVLSNEKVKFIEDERQDKARSFFAPLEKGMSEFFDIYDNLTFKIHHLPEDNVLIKPFVDYAISGMWKQNKYILTMQNFDAWSATKNKTFSPGQYI</sequence>
<reference evidence="2 3" key="2">
    <citation type="submission" date="2020-06" db="EMBL/GenBank/DDBJ databases">
        <title>Polyphasic characterization of a Rahnella strain isolated from tree sap.</title>
        <authorList>
            <person name="Kim I.S."/>
        </authorList>
    </citation>
    <scope>NUCLEOTIDE SEQUENCE [LARGE SCALE GENOMIC DNA]</scope>
    <source>
        <strain evidence="2 3">SAP-1</strain>
    </source>
</reference>
<dbReference type="EMBL" id="JAADJU010000007">
    <property type="protein sequence ID" value="NMP27992.1"/>
    <property type="molecule type" value="Genomic_DNA"/>
</dbReference>
<evidence type="ECO:0000313" key="3">
    <source>
        <dbReference type="Proteomes" id="UP000585363"/>
    </source>
</evidence>
<dbReference type="Gene3D" id="3.40.50.1000">
    <property type="entry name" value="HAD superfamily/HAD-like"/>
    <property type="match status" value="1"/>
</dbReference>
<dbReference type="RefSeq" id="WP_169403696.1">
    <property type="nucleotide sequence ID" value="NZ_JAADJU010000007.1"/>
</dbReference>
<evidence type="ECO:0000313" key="2">
    <source>
        <dbReference type="EMBL" id="NMP27992.1"/>
    </source>
</evidence>
<gene>
    <name evidence="2" type="ORF">GW590_14115</name>
</gene>
<proteinExistence type="predicted"/>
<keyword evidence="3" id="KW-1185">Reference proteome</keyword>
<name>A0A848MM72_9GAMM</name>
<dbReference type="GO" id="GO:0046872">
    <property type="term" value="F:metal ion binding"/>
    <property type="evidence" value="ECO:0007669"/>
    <property type="project" value="UniProtKB-KW"/>
</dbReference>
<keyword evidence="1" id="KW-0479">Metal-binding</keyword>
<accession>A0A848MM72</accession>
<dbReference type="InterPro" id="IPR023214">
    <property type="entry name" value="HAD_sf"/>
</dbReference>
<comment type="caution">
    <text evidence="2">The sequence shown here is derived from an EMBL/GenBank/DDBJ whole genome shotgun (WGS) entry which is preliminary data.</text>
</comment>
<protein>
    <recommendedName>
        <fullName evidence="4">Haloacid dehalogenase</fullName>
    </recommendedName>
</protein>
<dbReference type="SUPFAM" id="SSF56784">
    <property type="entry name" value="HAD-like"/>
    <property type="match status" value="1"/>
</dbReference>
<dbReference type="Proteomes" id="UP000585363">
    <property type="component" value="Unassembled WGS sequence"/>
</dbReference>
<reference evidence="2 3" key="1">
    <citation type="submission" date="2020-01" db="EMBL/GenBank/DDBJ databases">
        <authorList>
            <person name="Lee S.D."/>
        </authorList>
    </citation>
    <scope>NUCLEOTIDE SEQUENCE [LARGE SCALE GENOMIC DNA]</scope>
    <source>
        <strain evidence="2 3">SAP-1</strain>
    </source>
</reference>
<dbReference type="Gene3D" id="1.10.150.400">
    <property type="match status" value="1"/>
</dbReference>
<dbReference type="AlphaFoldDB" id="A0A848MM72"/>
<evidence type="ECO:0008006" key="4">
    <source>
        <dbReference type="Google" id="ProtNLM"/>
    </source>
</evidence>
<organism evidence="2 3">
    <name type="scientific">Rouxiella aceris</name>
    <dbReference type="NCBI Taxonomy" id="2703884"/>
    <lineage>
        <taxon>Bacteria</taxon>
        <taxon>Pseudomonadati</taxon>
        <taxon>Pseudomonadota</taxon>
        <taxon>Gammaproteobacteria</taxon>
        <taxon>Enterobacterales</taxon>
        <taxon>Yersiniaceae</taxon>
        <taxon>Rouxiella</taxon>
    </lineage>
</organism>